<protein>
    <recommendedName>
        <fullName evidence="4">Transposase</fullName>
    </recommendedName>
</protein>
<evidence type="ECO:0000313" key="3">
    <source>
        <dbReference type="Proteomes" id="UP000308430"/>
    </source>
</evidence>
<evidence type="ECO:0000256" key="1">
    <source>
        <dbReference type="SAM" id="Coils"/>
    </source>
</evidence>
<dbReference type="EMBL" id="SSOC01000003">
    <property type="protein sequence ID" value="THF65640.1"/>
    <property type="molecule type" value="Genomic_DNA"/>
</dbReference>
<dbReference type="Proteomes" id="UP000308430">
    <property type="component" value="Unassembled WGS sequence"/>
</dbReference>
<dbReference type="OrthoDB" id="9816028at2"/>
<dbReference type="GO" id="GO:0004803">
    <property type="term" value="F:transposase activity"/>
    <property type="evidence" value="ECO:0007669"/>
    <property type="project" value="InterPro"/>
</dbReference>
<keyword evidence="3" id="KW-1185">Reference proteome</keyword>
<gene>
    <name evidence="2" type="ORF">E6C76_08705</name>
</gene>
<evidence type="ECO:0000313" key="2">
    <source>
        <dbReference type="EMBL" id="THF65640.1"/>
    </source>
</evidence>
<proteinExistence type="predicted"/>
<comment type="caution">
    <text evidence="2">The sequence shown here is derived from an EMBL/GenBank/DDBJ whole genome shotgun (WGS) entry which is preliminary data.</text>
</comment>
<dbReference type="AlphaFoldDB" id="A0A4S4AZL6"/>
<evidence type="ECO:0008006" key="4">
    <source>
        <dbReference type="Google" id="ProtNLM"/>
    </source>
</evidence>
<dbReference type="GO" id="GO:0003677">
    <property type="term" value="F:DNA binding"/>
    <property type="evidence" value="ECO:0007669"/>
    <property type="project" value="InterPro"/>
</dbReference>
<dbReference type="InterPro" id="IPR002514">
    <property type="entry name" value="Transposase_8"/>
</dbReference>
<organism evidence="2 3">
    <name type="scientific">Pseudothauera nasutitermitis</name>
    <dbReference type="NCBI Taxonomy" id="2565930"/>
    <lineage>
        <taxon>Bacteria</taxon>
        <taxon>Pseudomonadati</taxon>
        <taxon>Pseudomonadota</taxon>
        <taxon>Betaproteobacteria</taxon>
        <taxon>Rhodocyclales</taxon>
        <taxon>Zoogloeaceae</taxon>
        <taxon>Pseudothauera</taxon>
    </lineage>
</organism>
<dbReference type="GO" id="GO:0006313">
    <property type="term" value="P:DNA transposition"/>
    <property type="evidence" value="ECO:0007669"/>
    <property type="project" value="InterPro"/>
</dbReference>
<dbReference type="Pfam" id="PF01527">
    <property type="entry name" value="HTH_Tnp_1"/>
    <property type="match status" value="1"/>
</dbReference>
<accession>A0A4S4AZL6</accession>
<sequence length="67" mass="7902">MSEQTIYMWRKRFGAMRSDKVTQLQRLETENARLKKMLAGRDLEIYATTEIAQEVGICTRQELAFFV</sequence>
<feature type="coiled-coil region" evidence="1">
    <location>
        <begin position="17"/>
        <end position="44"/>
    </location>
</feature>
<name>A0A4S4AZL6_9RHOO</name>
<reference evidence="2 3" key="1">
    <citation type="submission" date="2019-04" db="EMBL/GenBank/DDBJ databases">
        <title>Azoarcus nasutitermitis sp. nov. isolated from termite nest.</title>
        <authorList>
            <person name="Lin S.-Y."/>
            <person name="Hameed A."/>
            <person name="Hsu Y.-H."/>
            <person name="Young C.-C."/>
        </authorList>
    </citation>
    <scope>NUCLEOTIDE SEQUENCE [LARGE SCALE GENOMIC DNA]</scope>
    <source>
        <strain evidence="2 3">CC-YHH838</strain>
    </source>
</reference>
<keyword evidence="1" id="KW-0175">Coiled coil</keyword>